<sequence>MSADLMTAVITGAGALDGIGMACARGFAAEGFEVHLVATSDRILDRAAELRTEGYRATGHLCDLTDGAAVLRLRQATGPATVLVNNAGMGSQGQPALQRLFVDLAEADWDRGISVTLKTAFLATRAYLPDMITAGYGRVVNVASVTGPCVTNPGESAYSAAKAGMVGLTKALALEAGPYGVTVNAVAPGWIETGASTDDERRAATATPCGRAGRPDEVAAAVVFLASAKASYINGAMLVVDGGNILQERKA</sequence>
<accession>A0AA37TWG7</accession>
<evidence type="ECO:0000256" key="1">
    <source>
        <dbReference type="ARBA" id="ARBA00006484"/>
    </source>
</evidence>
<dbReference type="Proteomes" id="UP001157355">
    <property type="component" value="Unassembled WGS sequence"/>
</dbReference>
<comment type="caution">
    <text evidence="3">The sequence shown here is derived from an EMBL/GenBank/DDBJ whole genome shotgun (WGS) entry which is preliminary data.</text>
</comment>
<dbReference type="Pfam" id="PF13561">
    <property type="entry name" value="adh_short_C2"/>
    <property type="match status" value="1"/>
</dbReference>
<comment type="similarity">
    <text evidence="1">Belongs to the short-chain dehydrogenases/reductases (SDR) family.</text>
</comment>
<dbReference type="InterPro" id="IPR036291">
    <property type="entry name" value="NAD(P)-bd_dom_sf"/>
</dbReference>
<dbReference type="GO" id="GO:0016491">
    <property type="term" value="F:oxidoreductase activity"/>
    <property type="evidence" value="ECO:0007669"/>
    <property type="project" value="UniProtKB-KW"/>
</dbReference>
<evidence type="ECO:0000313" key="4">
    <source>
        <dbReference type="Proteomes" id="UP001157355"/>
    </source>
</evidence>
<dbReference type="InterPro" id="IPR050259">
    <property type="entry name" value="SDR"/>
</dbReference>
<keyword evidence="4" id="KW-1185">Reference proteome</keyword>
<dbReference type="GO" id="GO:0032787">
    <property type="term" value="P:monocarboxylic acid metabolic process"/>
    <property type="evidence" value="ECO:0007669"/>
    <property type="project" value="UniProtKB-ARBA"/>
</dbReference>
<evidence type="ECO:0000256" key="2">
    <source>
        <dbReference type="ARBA" id="ARBA00023002"/>
    </source>
</evidence>
<dbReference type="Gene3D" id="3.40.50.720">
    <property type="entry name" value="NAD(P)-binding Rossmann-like Domain"/>
    <property type="match status" value="1"/>
</dbReference>
<proteinExistence type="inferred from homology"/>
<protein>
    <submittedName>
        <fullName evidence="3">Short-chain dehydrogenase</fullName>
    </submittedName>
</protein>
<dbReference type="RefSeq" id="WP_284325338.1">
    <property type="nucleotide sequence ID" value="NZ_BSPP01000007.1"/>
</dbReference>
<dbReference type="PROSITE" id="PS00061">
    <property type="entry name" value="ADH_SHORT"/>
    <property type="match status" value="1"/>
</dbReference>
<reference evidence="3 4" key="1">
    <citation type="journal article" date="2014" name="Int. J. Syst. Evol. Microbiol.">
        <title>Complete genome sequence of Corynebacterium casei LMG S-19264T (=DSM 44701T), isolated from a smear-ripened cheese.</title>
        <authorList>
            <consortium name="US DOE Joint Genome Institute (JGI-PGF)"/>
            <person name="Walter F."/>
            <person name="Albersmeier A."/>
            <person name="Kalinowski J."/>
            <person name="Ruckert C."/>
        </authorList>
    </citation>
    <scope>NUCLEOTIDE SEQUENCE [LARGE SCALE GENOMIC DNA]</scope>
    <source>
        <strain evidence="3 4">NBRC 111766</strain>
    </source>
</reference>
<evidence type="ECO:0000313" key="3">
    <source>
        <dbReference type="EMBL" id="GLS87158.1"/>
    </source>
</evidence>
<dbReference type="PRINTS" id="PR00080">
    <property type="entry name" value="SDRFAMILY"/>
</dbReference>
<dbReference type="InterPro" id="IPR002347">
    <property type="entry name" value="SDR_fam"/>
</dbReference>
<dbReference type="InterPro" id="IPR020904">
    <property type="entry name" value="Sc_DH/Rdtase_CS"/>
</dbReference>
<dbReference type="PANTHER" id="PTHR42879:SF2">
    <property type="entry name" value="3-OXOACYL-[ACYL-CARRIER-PROTEIN] REDUCTASE FABG"/>
    <property type="match status" value="1"/>
</dbReference>
<dbReference type="PANTHER" id="PTHR42879">
    <property type="entry name" value="3-OXOACYL-(ACYL-CARRIER-PROTEIN) REDUCTASE"/>
    <property type="match status" value="1"/>
</dbReference>
<dbReference type="SUPFAM" id="SSF51735">
    <property type="entry name" value="NAD(P)-binding Rossmann-fold domains"/>
    <property type="match status" value="1"/>
</dbReference>
<dbReference type="AlphaFoldDB" id="A0AA37TWG7"/>
<keyword evidence="2" id="KW-0560">Oxidoreductase</keyword>
<gene>
    <name evidence="3" type="ORF">GCM10010873_21320</name>
</gene>
<organism evidence="3 4">
    <name type="scientific">Cypionkella aquatica</name>
    <dbReference type="NCBI Taxonomy" id="1756042"/>
    <lineage>
        <taxon>Bacteria</taxon>
        <taxon>Pseudomonadati</taxon>
        <taxon>Pseudomonadota</taxon>
        <taxon>Alphaproteobacteria</taxon>
        <taxon>Rhodobacterales</taxon>
        <taxon>Paracoccaceae</taxon>
        <taxon>Cypionkella</taxon>
    </lineage>
</organism>
<name>A0AA37TWG7_9RHOB</name>
<dbReference type="EMBL" id="BSPP01000007">
    <property type="protein sequence ID" value="GLS87158.1"/>
    <property type="molecule type" value="Genomic_DNA"/>
</dbReference>
<dbReference type="FunFam" id="3.40.50.720:FF:000173">
    <property type="entry name" value="3-oxoacyl-[acyl-carrier protein] reductase"/>
    <property type="match status" value="1"/>
</dbReference>
<dbReference type="PRINTS" id="PR00081">
    <property type="entry name" value="GDHRDH"/>
</dbReference>